<reference evidence="1" key="1">
    <citation type="submission" date="2018-02" db="EMBL/GenBank/DDBJ databases">
        <title>Rhizophora mucronata_Transcriptome.</title>
        <authorList>
            <person name="Meera S.P."/>
            <person name="Sreeshan A."/>
            <person name="Augustine A."/>
        </authorList>
    </citation>
    <scope>NUCLEOTIDE SEQUENCE</scope>
    <source>
        <tissue evidence="1">Leaf</tissue>
    </source>
</reference>
<evidence type="ECO:0000313" key="1">
    <source>
        <dbReference type="EMBL" id="MBW81213.1"/>
    </source>
</evidence>
<dbReference type="AlphaFoldDB" id="A0A2P2IJ12"/>
<dbReference type="EMBL" id="GGEC01000730">
    <property type="protein sequence ID" value="MBW81213.1"/>
    <property type="molecule type" value="Transcribed_RNA"/>
</dbReference>
<accession>A0A2P2IJ12</accession>
<sequence>MHQGIIPPCLLYKSLAFLNSAVSFLLKKFDGQPFVNGIPSGPIMIDHQQAHPTFYL</sequence>
<protein>
    <submittedName>
        <fullName evidence="1">Uncharacterized protein</fullName>
    </submittedName>
</protein>
<organism evidence="1">
    <name type="scientific">Rhizophora mucronata</name>
    <name type="common">Asiatic mangrove</name>
    <dbReference type="NCBI Taxonomy" id="61149"/>
    <lineage>
        <taxon>Eukaryota</taxon>
        <taxon>Viridiplantae</taxon>
        <taxon>Streptophyta</taxon>
        <taxon>Embryophyta</taxon>
        <taxon>Tracheophyta</taxon>
        <taxon>Spermatophyta</taxon>
        <taxon>Magnoliopsida</taxon>
        <taxon>eudicotyledons</taxon>
        <taxon>Gunneridae</taxon>
        <taxon>Pentapetalae</taxon>
        <taxon>rosids</taxon>
        <taxon>fabids</taxon>
        <taxon>Malpighiales</taxon>
        <taxon>Rhizophoraceae</taxon>
        <taxon>Rhizophora</taxon>
    </lineage>
</organism>
<proteinExistence type="predicted"/>
<name>A0A2P2IJ12_RHIMU</name>